<accession>A0A8S5V1R3</accession>
<sequence length="31" mass="3730">MLHSYFLSFFSNFIILAKRNYSAVFILFLII</sequence>
<reference evidence="1" key="1">
    <citation type="journal article" date="2021" name="Proc. Natl. Acad. Sci. U.S.A.">
        <title>A Catalog of Tens of Thousands of Viruses from Human Metagenomes Reveals Hidden Associations with Chronic Diseases.</title>
        <authorList>
            <person name="Tisza M.J."/>
            <person name="Buck C.B."/>
        </authorList>
    </citation>
    <scope>NUCLEOTIDE SEQUENCE</scope>
    <source>
        <strain evidence="1">CtJ2i1</strain>
    </source>
</reference>
<dbReference type="EMBL" id="BK016182">
    <property type="protein sequence ID" value="DAG00559.1"/>
    <property type="molecule type" value="Genomic_DNA"/>
</dbReference>
<name>A0A8S5V1R3_9CAUD</name>
<evidence type="ECO:0000313" key="1">
    <source>
        <dbReference type="EMBL" id="DAG00559.1"/>
    </source>
</evidence>
<protein>
    <submittedName>
        <fullName evidence="1">Uncharacterized protein</fullName>
    </submittedName>
</protein>
<organism evidence="1">
    <name type="scientific">Myoviridae sp. ctJ2i1</name>
    <dbReference type="NCBI Taxonomy" id="2825079"/>
    <lineage>
        <taxon>Viruses</taxon>
        <taxon>Duplodnaviria</taxon>
        <taxon>Heunggongvirae</taxon>
        <taxon>Uroviricota</taxon>
        <taxon>Caudoviricetes</taxon>
    </lineage>
</organism>
<proteinExistence type="predicted"/>